<feature type="transmembrane region" description="Helical" evidence="5">
    <location>
        <begin position="38"/>
        <end position="58"/>
    </location>
</feature>
<comment type="subcellular location">
    <subcellularLocation>
        <location evidence="1">Membrane</location>
        <topology evidence="1">Multi-pass membrane protein</topology>
    </subcellularLocation>
</comment>
<feature type="transmembrane region" description="Helical" evidence="5">
    <location>
        <begin position="249"/>
        <end position="275"/>
    </location>
</feature>
<dbReference type="EMBL" id="LN483073">
    <property type="protein sequence ID" value="CDZ99798.1"/>
    <property type="molecule type" value="Genomic_DNA"/>
</dbReference>
<dbReference type="Pfam" id="PF01578">
    <property type="entry name" value="Cytochrom_C_asm"/>
    <property type="match status" value="1"/>
</dbReference>
<dbReference type="InterPro" id="IPR045062">
    <property type="entry name" value="Cyt_c_biogenesis_CcsA/CcmC"/>
</dbReference>
<keyword evidence="4 5" id="KW-0472">Membrane</keyword>
<evidence type="ECO:0000256" key="3">
    <source>
        <dbReference type="ARBA" id="ARBA00022989"/>
    </source>
</evidence>
<protein>
    <submittedName>
        <fullName evidence="7">Cytochrome C assembly protein</fullName>
    </submittedName>
</protein>
<dbReference type="InterPro" id="IPR002541">
    <property type="entry name" value="Cyt_c_assembly"/>
</dbReference>
<evidence type="ECO:0000256" key="1">
    <source>
        <dbReference type="ARBA" id="ARBA00004141"/>
    </source>
</evidence>
<dbReference type="PATRIC" id="fig|1461583.4.peg.273"/>
<dbReference type="PANTHER" id="PTHR30071:SF15">
    <property type="entry name" value="PROTEIN HEMX"/>
    <property type="match status" value="1"/>
</dbReference>
<sequence length="276" mass="32454">MTDLVMVRLYELMIVIYAISLVFYFVDYFVKRPHLRRIAFWLVSIVWALQSLYLLLYIIEMQRFPILSLYEGILFYSWLLVSLSIILHCIVRVDLPVLVIYSLGFVFVTIHTFMPKRVTSMVHDNLISEMLFIHIFSAIVAYAIFTLSFVFSVLYLLMYKMLKEKRTTPIFWQRFPPLEQMMNWMSVSLYIGVPILLISLLLGLEWAILRIASVPLFDPKIIASFLIVVMYSVIIYANRKGKLSSTKYAWVLIGAYIIVVINFFLVSSLSTFHLWY</sequence>
<gene>
    <name evidence="7" type="ORF">BN1050_00297</name>
</gene>
<accession>A0A078LX80</accession>
<proteinExistence type="predicted"/>
<dbReference type="GO" id="GO:0020037">
    <property type="term" value="F:heme binding"/>
    <property type="evidence" value="ECO:0007669"/>
    <property type="project" value="InterPro"/>
</dbReference>
<feature type="domain" description="Cytochrome c assembly protein" evidence="6">
    <location>
        <begin position="68"/>
        <end position="273"/>
    </location>
</feature>
<feature type="transmembrane region" description="Helical" evidence="5">
    <location>
        <begin position="187"/>
        <end position="209"/>
    </location>
</feature>
<dbReference type="HOGENOM" id="CLU_049710_4_0_9"/>
<dbReference type="PANTHER" id="PTHR30071">
    <property type="entry name" value="HEME EXPORTER PROTEIN C"/>
    <property type="match status" value="1"/>
</dbReference>
<feature type="transmembrane region" description="Helical" evidence="5">
    <location>
        <begin position="98"/>
        <end position="114"/>
    </location>
</feature>
<feature type="transmembrane region" description="Helical" evidence="5">
    <location>
        <begin position="73"/>
        <end position="91"/>
    </location>
</feature>
<organism evidence="7">
    <name type="scientific">Metalysinibacillus saudimassiliensis</name>
    <dbReference type="NCBI Taxonomy" id="1461583"/>
    <lineage>
        <taxon>Bacteria</taxon>
        <taxon>Bacillati</taxon>
        <taxon>Bacillota</taxon>
        <taxon>Bacilli</taxon>
        <taxon>Bacillales</taxon>
        <taxon>Caryophanaceae</taxon>
        <taxon>Metalysinibacillus</taxon>
    </lineage>
</organism>
<evidence type="ECO:0000256" key="2">
    <source>
        <dbReference type="ARBA" id="ARBA00022692"/>
    </source>
</evidence>
<reference evidence="7" key="1">
    <citation type="submission" date="2014-07" db="EMBL/GenBank/DDBJ databases">
        <authorList>
            <person name="Urmite Genomes Urmite Genomes"/>
        </authorList>
    </citation>
    <scope>NUCLEOTIDE SEQUENCE</scope>
    <source>
        <strain evidence="7">13S34_air</strain>
    </source>
</reference>
<evidence type="ECO:0000256" key="4">
    <source>
        <dbReference type="ARBA" id="ARBA00023136"/>
    </source>
</evidence>
<keyword evidence="3 5" id="KW-1133">Transmembrane helix</keyword>
<name>A0A078LX80_9BACL</name>
<keyword evidence="2 5" id="KW-0812">Transmembrane</keyword>
<evidence type="ECO:0000259" key="6">
    <source>
        <dbReference type="Pfam" id="PF01578"/>
    </source>
</evidence>
<feature type="transmembrane region" description="Helical" evidence="5">
    <location>
        <begin position="6"/>
        <end position="26"/>
    </location>
</feature>
<evidence type="ECO:0000256" key="5">
    <source>
        <dbReference type="SAM" id="Phobius"/>
    </source>
</evidence>
<dbReference type="GO" id="GO:0005886">
    <property type="term" value="C:plasma membrane"/>
    <property type="evidence" value="ECO:0007669"/>
    <property type="project" value="TreeGrafter"/>
</dbReference>
<feature type="transmembrane region" description="Helical" evidence="5">
    <location>
        <begin position="221"/>
        <end position="237"/>
    </location>
</feature>
<feature type="transmembrane region" description="Helical" evidence="5">
    <location>
        <begin position="134"/>
        <end position="157"/>
    </location>
</feature>
<dbReference type="GO" id="GO:0017004">
    <property type="term" value="P:cytochrome complex assembly"/>
    <property type="evidence" value="ECO:0007669"/>
    <property type="project" value="InterPro"/>
</dbReference>
<dbReference type="AlphaFoldDB" id="A0A078LX80"/>
<evidence type="ECO:0000313" key="7">
    <source>
        <dbReference type="EMBL" id="CDZ99798.1"/>
    </source>
</evidence>